<feature type="domain" description="RDRP core" evidence="3">
    <location>
        <begin position="256"/>
        <end position="890"/>
    </location>
</feature>
<dbReference type="EC" id="2.7.7.48" evidence="1"/>
<comment type="catalytic activity">
    <reaction evidence="1">
        <text>RNA(n) + a ribonucleoside 5'-triphosphate = RNA(n+1) + diphosphate</text>
        <dbReference type="Rhea" id="RHEA:21248"/>
        <dbReference type="Rhea" id="RHEA-COMP:14527"/>
        <dbReference type="Rhea" id="RHEA-COMP:17342"/>
        <dbReference type="ChEBI" id="CHEBI:33019"/>
        <dbReference type="ChEBI" id="CHEBI:61557"/>
        <dbReference type="ChEBI" id="CHEBI:140395"/>
        <dbReference type="EC" id="2.7.7.48"/>
    </reaction>
</comment>
<evidence type="ECO:0000259" key="3">
    <source>
        <dbReference type="Pfam" id="PF05183"/>
    </source>
</evidence>
<comment type="similarity">
    <text evidence="1">Belongs to the RdRP family.</text>
</comment>
<evidence type="ECO:0000313" key="4">
    <source>
        <dbReference type="EMBL" id="KIM29182.1"/>
    </source>
</evidence>
<feature type="region of interest" description="Disordered" evidence="2">
    <location>
        <begin position="80"/>
        <end position="101"/>
    </location>
</feature>
<dbReference type="GO" id="GO:0003723">
    <property type="term" value="F:RNA binding"/>
    <property type="evidence" value="ECO:0007669"/>
    <property type="project" value="UniProtKB-KW"/>
</dbReference>
<dbReference type="EMBL" id="KN824289">
    <property type="protein sequence ID" value="KIM29182.1"/>
    <property type="molecule type" value="Genomic_DNA"/>
</dbReference>
<keyword evidence="1" id="KW-0694">RNA-binding</keyword>
<accession>A0A0C2XJF4</accession>
<dbReference type="PANTHER" id="PTHR23079:SF14">
    <property type="entry name" value="RNA-DEPENDENT RNA POLYMERASE"/>
    <property type="match status" value="1"/>
</dbReference>
<dbReference type="GO" id="GO:0030422">
    <property type="term" value="P:siRNA processing"/>
    <property type="evidence" value="ECO:0007669"/>
    <property type="project" value="TreeGrafter"/>
</dbReference>
<organism evidence="4 5">
    <name type="scientific">Serendipita vermifera MAFF 305830</name>
    <dbReference type="NCBI Taxonomy" id="933852"/>
    <lineage>
        <taxon>Eukaryota</taxon>
        <taxon>Fungi</taxon>
        <taxon>Dikarya</taxon>
        <taxon>Basidiomycota</taxon>
        <taxon>Agaricomycotina</taxon>
        <taxon>Agaricomycetes</taxon>
        <taxon>Sebacinales</taxon>
        <taxon>Serendipitaceae</taxon>
        <taxon>Serendipita</taxon>
    </lineage>
</organism>
<dbReference type="Pfam" id="PF05183">
    <property type="entry name" value="RdRP"/>
    <property type="match status" value="1"/>
</dbReference>
<name>A0A0C2XJF4_SERVB</name>
<sequence length="1087" mass="122823">MDVVLRFNNCYLLIKIWIESYSFQIYSLFQHLGGSLFEWTAERVPFISYLHPGYPSYSDLDPFWERPILPFTLVPTSPSPSLQDPASLDPLSASPSPSTQDAELWDQFSESLDLSNAEETYGLEEQFQNAIVPRSGLNLPLDTPPFPFESCPWIAKWTAFRLYQSGAWSIHHAVNWLVRQEGKSSAEALGDLSPIDHNSSVLEMKHGDVGPELDAESDARGGQEQLDSHTGARCLPERTFGRIHFTATLERVGGKFRFRFKPPAFGPSYRLSRVCGSDAIIRVGVDLSIKQRHPMEFQTFFVGKTFDILGRQFQALTIKEDTVILVDVKEGRSLYELYSWLNPFHLNDKQLATKWAARIGLALSTTVPLLQVLPCDIHDIDDFDGIARQRLPGKIPDNQNMTDGCGYANAIVFRMAQNLLGLPSLPSALQIRLGGVKGMLQLHPNEGYTNDQRPEVWIRHSQRKIVYDGTEAPCQRILEIVNSSSVTTPGRLSPETIFNLHHNGVPEQVFINLVEKSMQNLYDSLAQWEGDYAMHHLYKNIFEMGQVLQMRKGREVSRSPQVKGFNKSQFGEISDIGQPLPWYPDPLSECPSTLEETILEHLRHGFTPKTSPILVVWLKCLLTTKIGTCISKCIIEVPMSARVHCIPVPEDLRHLLRENEVHFRSSKDELLRLDGTYGQSLGDGISAVLMRNPCKLPSDSQKVVIVDHPELSGYVDVLLMPLERDRSLCSLLSGGDYDGDRILVIWDPNITDTYEPSAADSDDSLLNIQRQNFHSSPRTVESILTEIPSNVQGPSNTEREGVSKALQGVIFNTHASPDQMGRYSNMHNKSIIKFGYGAEMTKRLGYMAATLLDQTKTGLRVRDNVLRDDSRMWDRVSLPNWVSSKDDKKPNRISAESLEDHFPSVIATILDMARIYREKLLKQFSEVSTGAVTRDVDLCAPWEEEEGRVRRLAETFPEIASYFRASLEVIERHVEACIKQTETTGRQFTCLPTTERQRILRKESQTFMEGPDLADPVMYPKDSLARLTASYAYRYDFVCHPGRGSRWPWNVAYGELCRIKSTSIGGKERAESIERHLKMSNLKGLPG</sequence>
<keyword evidence="1" id="KW-0548">Nucleotidyltransferase</keyword>
<feature type="region of interest" description="Disordered" evidence="2">
    <location>
        <begin position="208"/>
        <end position="230"/>
    </location>
</feature>
<dbReference type="PANTHER" id="PTHR23079">
    <property type="entry name" value="RNA-DEPENDENT RNA POLYMERASE"/>
    <property type="match status" value="1"/>
</dbReference>
<dbReference type="HOGENOM" id="CLU_003387_1_0_1"/>
<proteinExistence type="inferred from homology"/>
<keyword evidence="1" id="KW-0808">Transferase</keyword>
<gene>
    <name evidence="4" type="ORF">M408DRAFT_22990</name>
</gene>
<reference evidence="4 5" key="1">
    <citation type="submission" date="2014-04" db="EMBL/GenBank/DDBJ databases">
        <authorList>
            <consortium name="DOE Joint Genome Institute"/>
            <person name="Kuo A."/>
            <person name="Zuccaro A."/>
            <person name="Kohler A."/>
            <person name="Nagy L.G."/>
            <person name="Floudas D."/>
            <person name="Copeland A."/>
            <person name="Barry K.W."/>
            <person name="Cichocki N."/>
            <person name="Veneault-Fourrey C."/>
            <person name="LaButti K."/>
            <person name="Lindquist E.A."/>
            <person name="Lipzen A."/>
            <person name="Lundell T."/>
            <person name="Morin E."/>
            <person name="Murat C."/>
            <person name="Sun H."/>
            <person name="Tunlid A."/>
            <person name="Henrissat B."/>
            <person name="Grigoriev I.V."/>
            <person name="Hibbett D.S."/>
            <person name="Martin F."/>
            <person name="Nordberg H.P."/>
            <person name="Cantor M.N."/>
            <person name="Hua S.X."/>
        </authorList>
    </citation>
    <scope>NUCLEOTIDE SEQUENCE [LARGE SCALE GENOMIC DNA]</scope>
    <source>
        <strain evidence="4 5">MAFF 305830</strain>
    </source>
</reference>
<dbReference type="InterPro" id="IPR007855">
    <property type="entry name" value="RDRP"/>
</dbReference>
<dbReference type="AlphaFoldDB" id="A0A0C2XJF4"/>
<dbReference type="STRING" id="933852.A0A0C2XJF4"/>
<keyword evidence="1" id="KW-0696">RNA-directed RNA polymerase</keyword>
<evidence type="ECO:0000256" key="2">
    <source>
        <dbReference type="SAM" id="MobiDB-lite"/>
    </source>
</evidence>
<feature type="compositionally biased region" description="Low complexity" evidence="2">
    <location>
        <begin position="84"/>
        <end position="98"/>
    </location>
</feature>
<evidence type="ECO:0000313" key="5">
    <source>
        <dbReference type="Proteomes" id="UP000054097"/>
    </source>
</evidence>
<dbReference type="GO" id="GO:0003968">
    <property type="term" value="F:RNA-directed RNA polymerase activity"/>
    <property type="evidence" value="ECO:0007669"/>
    <property type="project" value="UniProtKB-KW"/>
</dbReference>
<keyword evidence="5" id="KW-1185">Reference proteome</keyword>
<dbReference type="OrthoDB" id="3265453at2759"/>
<protein>
    <recommendedName>
        <fullName evidence="1">RNA-dependent RNA polymerase</fullName>
        <ecNumber evidence="1">2.7.7.48</ecNumber>
    </recommendedName>
</protein>
<dbReference type="Proteomes" id="UP000054097">
    <property type="component" value="Unassembled WGS sequence"/>
</dbReference>
<dbReference type="GO" id="GO:0031380">
    <property type="term" value="C:nuclear RNA-directed RNA polymerase complex"/>
    <property type="evidence" value="ECO:0007669"/>
    <property type="project" value="TreeGrafter"/>
</dbReference>
<reference evidence="5" key="2">
    <citation type="submission" date="2015-01" db="EMBL/GenBank/DDBJ databases">
        <title>Evolutionary Origins and Diversification of the Mycorrhizal Mutualists.</title>
        <authorList>
            <consortium name="DOE Joint Genome Institute"/>
            <consortium name="Mycorrhizal Genomics Consortium"/>
            <person name="Kohler A."/>
            <person name="Kuo A."/>
            <person name="Nagy L.G."/>
            <person name="Floudas D."/>
            <person name="Copeland A."/>
            <person name="Barry K.W."/>
            <person name="Cichocki N."/>
            <person name="Veneault-Fourrey C."/>
            <person name="LaButti K."/>
            <person name="Lindquist E.A."/>
            <person name="Lipzen A."/>
            <person name="Lundell T."/>
            <person name="Morin E."/>
            <person name="Murat C."/>
            <person name="Riley R."/>
            <person name="Ohm R."/>
            <person name="Sun H."/>
            <person name="Tunlid A."/>
            <person name="Henrissat B."/>
            <person name="Grigoriev I.V."/>
            <person name="Hibbett D.S."/>
            <person name="Martin F."/>
        </authorList>
    </citation>
    <scope>NUCLEOTIDE SEQUENCE [LARGE SCALE GENOMIC DNA]</scope>
    <source>
        <strain evidence="5">MAFF 305830</strain>
    </source>
</reference>
<dbReference type="InterPro" id="IPR057596">
    <property type="entry name" value="RDRP_core"/>
</dbReference>
<evidence type="ECO:0000256" key="1">
    <source>
        <dbReference type="RuleBase" id="RU363098"/>
    </source>
</evidence>